<reference evidence="1 2" key="1">
    <citation type="submission" date="2007-08" db="EMBL/GenBank/DDBJ databases">
        <title>Draft genome sequence of Clostridium leptum (DSM 753).</title>
        <authorList>
            <person name="Sudarsanam P."/>
            <person name="Ley R."/>
            <person name="Guruge J."/>
            <person name="Turnbaugh P.J."/>
            <person name="Mahowald M."/>
            <person name="Liep D."/>
            <person name="Gordon J."/>
        </authorList>
    </citation>
    <scope>NUCLEOTIDE SEQUENCE [LARGE SCALE GENOMIC DNA]</scope>
    <source>
        <strain evidence="1 2">DSM 753</strain>
    </source>
</reference>
<accession>A7VYS0</accession>
<sequence length="38" mass="4535">MISATETKRFTSFLYPSYFMAWDFSACNQIKNCDLFRT</sequence>
<evidence type="ECO:0000313" key="2">
    <source>
        <dbReference type="Proteomes" id="UP000003490"/>
    </source>
</evidence>
<reference evidence="1 2" key="2">
    <citation type="submission" date="2007-08" db="EMBL/GenBank/DDBJ databases">
        <authorList>
            <person name="Fulton L."/>
            <person name="Clifton S."/>
            <person name="Fulton B."/>
            <person name="Xu J."/>
            <person name="Minx P."/>
            <person name="Pepin K.H."/>
            <person name="Johnson M."/>
            <person name="Thiruvilangam P."/>
            <person name="Bhonagiri V."/>
            <person name="Nash W.E."/>
            <person name="Wang C."/>
            <person name="Mardis E.R."/>
            <person name="Wilson R.K."/>
        </authorList>
    </citation>
    <scope>NUCLEOTIDE SEQUENCE [LARGE SCALE GENOMIC DNA]</scope>
    <source>
        <strain evidence="1 2">DSM 753</strain>
    </source>
</reference>
<gene>
    <name evidence="1" type="ORF">CLOLEP_03748</name>
</gene>
<dbReference type="HOGENOM" id="CLU_3326584_0_0_9"/>
<comment type="caution">
    <text evidence="1">The sequence shown here is derived from an EMBL/GenBank/DDBJ whole genome shotgun (WGS) entry which is preliminary data.</text>
</comment>
<dbReference type="Proteomes" id="UP000003490">
    <property type="component" value="Unassembled WGS sequence"/>
</dbReference>
<protein>
    <submittedName>
        <fullName evidence="1">Uncharacterized protein</fullName>
    </submittedName>
</protein>
<organism evidence="1 2">
    <name type="scientific">[Clostridium] leptum DSM 753</name>
    <dbReference type="NCBI Taxonomy" id="428125"/>
    <lineage>
        <taxon>Bacteria</taxon>
        <taxon>Bacillati</taxon>
        <taxon>Bacillota</taxon>
        <taxon>Clostridia</taxon>
        <taxon>Eubacteriales</taxon>
        <taxon>Oscillospiraceae</taxon>
        <taxon>Oscillospiraceae incertae sedis</taxon>
    </lineage>
</organism>
<proteinExistence type="predicted"/>
<dbReference type="AlphaFoldDB" id="A7VYS0"/>
<dbReference type="EMBL" id="ABCB02000021">
    <property type="protein sequence ID" value="EDO59698.1"/>
    <property type="molecule type" value="Genomic_DNA"/>
</dbReference>
<name>A7VYS0_9FIRM</name>
<evidence type="ECO:0000313" key="1">
    <source>
        <dbReference type="EMBL" id="EDO59698.1"/>
    </source>
</evidence>